<evidence type="ECO:0000259" key="14">
    <source>
        <dbReference type="Pfam" id="PF01095"/>
    </source>
</evidence>
<comment type="subcellular location">
    <subcellularLocation>
        <location evidence="1">Secreted</location>
        <location evidence="1">Cell wall</location>
    </subcellularLocation>
</comment>
<keyword evidence="6" id="KW-0964">Secreted</keyword>
<reference evidence="16" key="1">
    <citation type="submission" date="2024-07" db="EMBL/GenBank/DDBJ databases">
        <title>Two chromosome-level genome assemblies of Korean endemic species Abeliophyllum distichum and Forsythia ovata (Oleaceae).</title>
        <authorList>
            <person name="Jang H."/>
        </authorList>
    </citation>
    <scope>NUCLEOTIDE SEQUENCE [LARGE SCALE GENOMIC DNA]</scope>
</reference>
<evidence type="ECO:0000256" key="3">
    <source>
        <dbReference type="ARBA" id="ARBA00008891"/>
    </source>
</evidence>
<evidence type="ECO:0000256" key="1">
    <source>
        <dbReference type="ARBA" id="ARBA00004191"/>
    </source>
</evidence>
<dbReference type="InterPro" id="IPR000070">
    <property type="entry name" value="Pectinesterase_cat"/>
</dbReference>
<dbReference type="GO" id="GO:0042545">
    <property type="term" value="P:cell wall modification"/>
    <property type="evidence" value="ECO:0007669"/>
    <property type="project" value="UniProtKB-UniRule"/>
</dbReference>
<evidence type="ECO:0000256" key="2">
    <source>
        <dbReference type="ARBA" id="ARBA00005184"/>
    </source>
</evidence>
<keyword evidence="16" id="KW-1185">Reference proteome</keyword>
<keyword evidence="9 12" id="KW-0063">Aspartyl esterase</keyword>
<feature type="domain" description="Pectinesterase catalytic" evidence="14">
    <location>
        <begin position="75"/>
        <end position="359"/>
    </location>
</feature>
<dbReference type="PANTHER" id="PTHR31321">
    <property type="entry name" value="ACYL-COA THIOESTER HYDROLASE YBHC-RELATED"/>
    <property type="match status" value="1"/>
</dbReference>
<evidence type="ECO:0000256" key="6">
    <source>
        <dbReference type="ARBA" id="ARBA00022525"/>
    </source>
</evidence>
<evidence type="ECO:0000256" key="4">
    <source>
        <dbReference type="ARBA" id="ARBA00013229"/>
    </source>
</evidence>
<evidence type="ECO:0000256" key="13">
    <source>
        <dbReference type="SAM" id="Phobius"/>
    </source>
</evidence>
<organism evidence="15 16">
    <name type="scientific">Abeliophyllum distichum</name>
    <dbReference type="NCBI Taxonomy" id="126358"/>
    <lineage>
        <taxon>Eukaryota</taxon>
        <taxon>Viridiplantae</taxon>
        <taxon>Streptophyta</taxon>
        <taxon>Embryophyta</taxon>
        <taxon>Tracheophyta</taxon>
        <taxon>Spermatophyta</taxon>
        <taxon>Magnoliopsida</taxon>
        <taxon>eudicotyledons</taxon>
        <taxon>Gunneridae</taxon>
        <taxon>Pentapetalae</taxon>
        <taxon>asterids</taxon>
        <taxon>lamiids</taxon>
        <taxon>Lamiales</taxon>
        <taxon>Oleaceae</taxon>
        <taxon>Forsythieae</taxon>
        <taxon>Abeliophyllum</taxon>
    </lineage>
</organism>
<dbReference type="Gene3D" id="2.160.20.10">
    <property type="entry name" value="Single-stranded right-handed beta-helix, Pectin lyase-like"/>
    <property type="match status" value="1"/>
</dbReference>
<comment type="similarity">
    <text evidence="3">Belongs to the pectinesterase family.</text>
</comment>
<dbReference type="FunFam" id="2.160.20.10:FF:000008">
    <property type="entry name" value="Pectinesterase"/>
    <property type="match status" value="1"/>
</dbReference>
<dbReference type="EC" id="3.1.1.11" evidence="4 12"/>
<comment type="pathway">
    <text evidence="2 12">Glycan metabolism; pectin degradation; 2-dehydro-3-deoxy-D-gluconate from pectin: step 1/5.</text>
</comment>
<dbReference type="GO" id="GO:0030599">
    <property type="term" value="F:pectinesterase activity"/>
    <property type="evidence" value="ECO:0007669"/>
    <property type="project" value="UniProtKB-UniRule"/>
</dbReference>
<dbReference type="PANTHER" id="PTHR31321:SF87">
    <property type="entry name" value="PECTINESTERASE 63-RELATED"/>
    <property type="match status" value="1"/>
</dbReference>
<evidence type="ECO:0000256" key="10">
    <source>
        <dbReference type="ARBA" id="ARBA00047928"/>
    </source>
</evidence>
<gene>
    <name evidence="15" type="ORF">Adt_12002</name>
</gene>
<dbReference type="AlphaFoldDB" id="A0ABD1UPH9"/>
<dbReference type="GO" id="GO:0045490">
    <property type="term" value="P:pectin catabolic process"/>
    <property type="evidence" value="ECO:0007669"/>
    <property type="project" value="UniProtKB-UniRule"/>
</dbReference>
<feature type="active site" evidence="11">
    <location>
        <position position="225"/>
    </location>
</feature>
<dbReference type="Pfam" id="PF01095">
    <property type="entry name" value="Pectinesterase"/>
    <property type="match status" value="1"/>
</dbReference>
<keyword evidence="7" id="KW-0732">Signal</keyword>
<keyword evidence="5" id="KW-0134">Cell wall</keyword>
<evidence type="ECO:0000256" key="12">
    <source>
        <dbReference type="RuleBase" id="RU000589"/>
    </source>
</evidence>
<dbReference type="InterPro" id="IPR012334">
    <property type="entry name" value="Pectin_lyas_fold"/>
</dbReference>
<dbReference type="PROSITE" id="PS00503">
    <property type="entry name" value="PECTINESTERASE_2"/>
    <property type="match status" value="1"/>
</dbReference>
<evidence type="ECO:0000256" key="7">
    <source>
        <dbReference type="ARBA" id="ARBA00022729"/>
    </source>
</evidence>
<feature type="transmembrane region" description="Helical" evidence="13">
    <location>
        <begin position="7"/>
        <end position="26"/>
    </location>
</feature>
<evidence type="ECO:0000256" key="11">
    <source>
        <dbReference type="PROSITE-ProRule" id="PRU10040"/>
    </source>
</evidence>
<dbReference type="InterPro" id="IPR011050">
    <property type="entry name" value="Pectin_lyase_fold/virulence"/>
</dbReference>
<evidence type="ECO:0000256" key="9">
    <source>
        <dbReference type="ARBA" id="ARBA00023085"/>
    </source>
</evidence>
<keyword evidence="8 12" id="KW-0378">Hydrolase</keyword>
<dbReference type="EMBL" id="JBFOLK010000003">
    <property type="protein sequence ID" value="KAL2526948.1"/>
    <property type="molecule type" value="Genomic_DNA"/>
</dbReference>
<dbReference type="Proteomes" id="UP001604336">
    <property type="component" value="Unassembled WGS sequence"/>
</dbReference>
<protein>
    <recommendedName>
        <fullName evidence="4 12">Pectinesterase</fullName>
        <ecNumber evidence="4 12">3.1.1.11</ecNumber>
    </recommendedName>
</protein>
<keyword evidence="13" id="KW-0812">Transmembrane</keyword>
<name>A0ABD1UPH9_9LAMI</name>
<evidence type="ECO:0000256" key="8">
    <source>
        <dbReference type="ARBA" id="ARBA00022801"/>
    </source>
</evidence>
<dbReference type="InterPro" id="IPR033131">
    <property type="entry name" value="Pectinesterase_Asp_AS"/>
</dbReference>
<evidence type="ECO:0000313" key="15">
    <source>
        <dbReference type="EMBL" id="KAL2526948.1"/>
    </source>
</evidence>
<evidence type="ECO:0000256" key="5">
    <source>
        <dbReference type="ARBA" id="ARBA00022512"/>
    </source>
</evidence>
<keyword evidence="13" id="KW-0472">Membrane</keyword>
<comment type="caution">
    <text evidence="15">The sequence shown here is derived from an EMBL/GenBank/DDBJ whole genome shotgun (WGS) entry which is preliminary data.</text>
</comment>
<sequence length="370" mass="40163">MVGKITFYIAAEAVLVSILVCIPIVISDDTVPIPADSAQINSWFDGNVQPLTARKPELDPALVAAEGEVKVIKLKSDGSGDFKTINDAIKSIPDSNTKRVILSLAPGNYSEKVKIERNKPFITFYGEDPINMPILVFGGTAAEYGTVDSATLIVESDYFNAVNLKIVNSAPRPDGKRVGAQAAALRIGGDKASFYNCKLYGFQDTLCDDKGKHFYKDCYIEGTVDFVFGCGKSLYLNTELHVIPGDAQAFITAQARTTDSEDTGYSFVHCKVTGTSTGGVAYLGRSWMPAAKVLFAYTEMSDVVIPEGWYILKPEHASTVRFAEYNNKGIGANMDKRVSFVAKLTDADAKPFISLAYLDASKWLLPPAKV</sequence>
<dbReference type="SUPFAM" id="SSF51126">
    <property type="entry name" value="Pectin lyase-like"/>
    <property type="match status" value="1"/>
</dbReference>
<comment type="catalytic activity">
    <reaction evidence="10 12">
        <text>[(1-&gt;4)-alpha-D-galacturonosyl methyl ester](n) + n H2O = [(1-&gt;4)-alpha-D-galacturonosyl](n) + n methanol + n H(+)</text>
        <dbReference type="Rhea" id="RHEA:22380"/>
        <dbReference type="Rhea" id="RHEA-COMP:14570"/>
        <dbReference type="Rhea" id="RHEA-COMP:14573"/>
        <dbReference type="ChEBI" id="CHEBI:15377"/>
        <dbReference type="ChEBI" id="CHEBI:15378"/>
        <dbReference type="ChEBI" id="CHEBI:17790"/>
        <dbReference type="ChEBI" id="CHEBI:140522"/>
        <dbReference type="ChEBI" id="CHEBI:140523"/>
        <dbReference type="EC" id="3.1.1.11"/>
    </reaction>
</comment>
<keyword evidence="13" id="KW-1133">Transmembrane helix</keyword>
<proteinExistence type="inferred from homology"/>
<accession>A0ABD1UPH9</accession>
<evidence type="ECO:0000313" key="16">
    <source>
        <dbReference type="Proteomes" id="UP001604336"/>
    </source>
</evidence>